<name>W7YN21_9BACT</name>
<proteinExistence type="predicted"/>
<organism evidence="2 3">
    <name type="scientific">Saccharicrinis fermentans DSM 9555 = JCM 21142</name>
    <dbReference type="NCBI Taxonomy" id="869213"/>
    <lineage>
        <taxon>Bacteria</taxon>
        <taxon>Pseudomonadati</taxon>
        <taxon>Bacteroidota</taxon>
        <taxon>Bacteroidia</taxon>
        <taxon>Marinilabiliales</taxon>
        <taxon>Marinilabiliaceae</taxon>
        <taxon>Saccharicrinis</taxon>
    </lineage>
</organism>
<evidence type="ECO:0000259" key="1">
    <source>
        <dbReference type="Pfam" id="PF02746"/>
    </source>
</evidence>
<keyword evidence="3" id="KW-1185">Reference proteome</keyword>
<dbReference type="InterPro" id="IPR029017">
    <property type="entry name" value="Enolase-like_N"/>
</dbReference>
<dbReference type="Proteomes" id="UP000019402">
    <property type="component" value="Unassembled WGS sequence"/>
</dbReference>
<dbReference type="eggNOG" id="COG4948">
    <property type="taxonomic scope" value="Bacteria"/>
</dbReference>
<evidence type="ECO:0000313" key="3">
    <source>
        <dbReference type="Proteomes" id="UP000019402"/>
    </source>
</evidence>
<reference evidence="2 3" key="1">
    <citation type="journal article" date="2014" name="Genome Announc.">
        <title>Draft Genome Sequence of Cytophaga fermentans JCM 21142T, a Facultative Anaerobe Isolated from Marine Mud.</title>
        <authorList>
            <person name="Starns D."/>
            <person name="Oshima K."/>
            <person name="Suda W."/>
            <person name="Iino T."/>
            <person name="Yuki M."/>
            <person name="Inoue J."/>
            <person name="Kitamura K."/>
            <person name="Iida T."/>
            <person name="Darby A."/>
            <person name="Hattori M."/>
            <person name="Ohkuma M."/>
        </authorList>
    </citation>
    <scope>NUCLEOTIDE SEQUENCE [LARGE SCALE GENOMIC DNA]</scope>
    <source>
        <strain evidence="2 3">JCM 21142</strain>
    </source>
</reference>
<dbReference type="AlphaFoldDB" id="W7YN21"/>
<protein>
    <recommendedName>
        <fullName evidence="1">Mandelate racemase/muconate lactonizing enzyme N-terminal domain-containing protein</fullName>
    </recommendedName>
</protein>
<dbReference type="EMBL" id="BAMD01000031">
    <property type="protein sequence ID" value="GAF03799.1"/>
    <property type="molecule type" value="Genomic_DNA"/>
</dbReference>
<accession>W7YN21</accession>
<evidence type="ECO:0000313" key="2">
    <source>
        <dbReference type="EMBL" id="GAF03799.1"/>
    </source>
</evidence>
<dbReference type="SUPFAM" id="SSF54826">
    <property type="entry name" value="Enolase N-terminal domain-like"/>
    <property type="match status" value="1"/>
</dbReference>
<dbReference type="Gene3D" id="3.30.390.10">
    <property type="entry name" value="Enolase-like, N-terminal domain"/>
    <property type="match status" value="1"/>
</dbReference>
<comment type="caution">
    <text evidence="2">The sequence shown here is derived from an EMBL/GenBank/DDBJ whole genome shotgun (WGS) entry which is preliminary data.</text>
</comment>
<feature type="domain" description="Mandelate racemase/muconate lactonizing enzyme N-terminal" evidence="1">
    <location>
        <begin position="32"/>
        <end position="75"/>
    </location>
</feature>
<sequence length="77" mass="8345">MTKIKNIKTRLFKVPLAEVLSDAKHGDHFHFELITVTITLEDGSVGTGYTYTGGKGGHAIKAMIHYDLAPALMGKMG</sequence>
<dbReference type="InterPro" id="IPR013341">
    <property type="entry name" value="Mandelate_racemase_N_dom"/>
</dbReference>
<gene>
    <name evidence="2" type="ORF">JCM21142_62481</name>
</gene>
<dbReference type="Pfam" id="PF02746">
    <property type="entry name" value="MR_MLE_N"/>
    <property type="match status" value="1"/>
</dbReference>